<evidence type="ECO:0000256" key="1">
    <source>
        <dbReference type="SAM" id="Phobius"/>
    </source>
</evidence>
<accession>N1UX10</accession>
<dbReference type="Proteomes" id="UP000010729">
    <property type="component" value="Unassembled WGS sequence"/>
</dbReference>
<keyword evidence="1" id="KW-0472">Membrane</keyword>
<keyword evidence="1" id="KW-1133">Transmembrane helix</keyword>
<evidence type="ECO:0000313" key="2">
    <source>
        <dbReference type="EMBL" id="EMY34936.1"/>
    </source>
</evidence>
<comment type="caution">
    <text evidence="2">The sequence shown here is derived from an EMBL/GenBank/DDBJ whole genome shotgun (WGS) entry which is preliminary data.</text>
</comment>
<reference evidence="2 3" key="1">
    <citation type="journal article" date="2013" name="Genome Announc.">
        <title>Draft Genome Sequence of Arthrobacter crystallopoietes Strain BAB-32, Revealing Genes for Bioremediation.</title>
        <authorList>
            <person name="Joshi M.N."/>
            <person name="Pandit A.S."/>
            <person name="Sharma A."/>
            <person name="Pandya R.V."/>
            <person name="Desai S.M."/>
            <person name="Saxena A.K."/>
            <person name="Bagatharia S.B."/>
        </authorList>
    </citation>
    <scope>NUCLEOTIDE SEQUENCE [LARGE SCALE GENOMIC DNA]</scope>
    <source>
        <strain evidence="2 3">BAB-32</strain>
    </source>
</reference>
<protein>
    <submittedName>
        <fullName evidence="2">Uncharacterized protein</fullName>
    </submittedName>
</protein>
<name>N1UX10_9MICC</name>
<evidence type="ECO:0000313" key="3">
    <source>
        <dbReference type="Proteomes" id="UP000010729"/>
    </source>
</evidence>
<dbReference type="EMBL" id="ANPE02000093">
    <property type="protein sequence ID" value="EMY34936.1"/>
    <property type="molecule type" value="Genomic_DNA"/>
</dbReference>
<keyword evidence="1" id="KW-0812">Transmembrane</keyword>
<keyword evidence="3" id="KW-1185">Reference proteome</keyword>
<sequence length="58" mass="5949">MLTVLAGLALVIVGISTQLLIIGAAGFLLSCAGAYRISGHLGRQASPGIPRRIPPRNP</sequence>
<proteinExistence type="predicted"/>
<gene>
    <name evidence="2" type="ORF">D477_007009</name>
</gene>
<dbReference type="RefSeq" id="WP_005268254.1">
    <property type="nucleotide sequence ID" value="NZ_ANPE02000093.1"/>
</dbReference>
<organism evidence="2 3">
    <name type="scientific">Arthrobacter crystallopoietes BAB-32</name>
    <dbReference type="NCBI Taxonomy" id="1246476"/>
    <lineage>
        <taxon>Bacteria</taxon>
        <taxon>Bacillati</taxon>
        <taxon>Actinomycetota</taxon>
        <taxon>Actinomycetes</taxon>
        <taxon>Micrococcales</taxon>
        <taxon>Micrococcaceae</taxon>
        <taxon>Crystallibacter</taxon>
    </lineage>
</organism>
<dbReference type="AlphaFoldDB" id="N1UX10"/>
<feature type="transmembrane region" description="Helical" evidence="1">
    <location>
        <begin position="6"/>
        <end position="35"/>
    </location>
</feature>